<evidence type="ECO:0000256" key="1">
    <source>
        <dbReference type="SAM" id="SignalP"/>
    </source>
</evidence>
<proteinExistence type="predicted"/>
<accession>A0AAP6XNX1</accession>
<evidence type="ECO:0008006" key="4">
    <source>
        <dbReference type="Google" id="ProtNLM"/>
    </source>
</evidence>
<keyword evidence="1" id="KW-0732">Signal</keyword>
<comment type="caution">
    <text evidence="2">The sequence shown here is derived from an EMBL/GenBank/DDBJ whole genome shotgun (WGS) entry which is preliminary data.</text>
</comment>
<gene>
    <name evidence="2" type="ORF">HC138_08360</name>
</gene>
<name>A0AAP6XNX1_9CORY</name>
<evidence type="ECO:0000313" key="2">
    <source>
        <dbReference type="EMBL" id="NJJ04358.1"/>
    </source>
</evidence>
<protein>
    <recommendedName>
        <fullName evidence="4">Lipoprotein</fullName>
    </recommendedName>
</protein>
<feature type="signal peptide" evidence="1">
    <location>
        <begin position="1"/>
        <end position="24"/>
    </location>
</feature>
<sequence>MIKRATAVLLPLVLAACGAPSEFAGDMPAFEPTRDGTTLSFGDTARVTTEDVRFHVPVQWDITVDAPKTRRAPRSAEQANMLVCFPVTFTPVAVGEFPVDVTVTLPKLTPIDDTLTANTANPEYCGESTLTGYTPDLTGPQHGFVTSWSGTADRGVVGTGVEVSTRDATVTFTSP</sequence>
<organism evidence="2 3">
    <name type="scientific">Corynebacterium coyleae</name>
    <dbReference type="NCBI Taxonomy" id="53374"/>
    <lineage>
        <taxon>Bacteria</taxon>
        <taxon>Bacillati</taxon>
        <taxon>Actinomycetota</taxon>
        <taxon>Actinomycetes</taxon>
        <taxon>Mycobacteriales</taxon>
        <taxon>Corynebacteriaceae</taxon>
        <taxon>Corynebacterium</taxon>
    </lineage>
</organism>
<dbReference type="PROSITE" id="PS51257">
    <property type="entry name" value="PROKAR_LIPOPROTEIN"/>
    <property type="match status" value="1"/>
</dbReference>
<dbReference type="AlphaFoldDB" id="A0AAP6XNX1"/>
<dbReference type="EMBL" id="JAAUVV010000016">
    <property type="protein sequence ID" value="NJJ04358.1"/>
    <property type="molecule type" value="Genomic_DNA"/>
</dbReference>
<feature type="chain" id="PRO_5042875150" description="Lipoprotein" evidence="1">
    <location>
        <begin position="25"/>
        <end position="175"/>
    </location>
</feature>
<evidence type="ECO:0000313" key="3">
    <source>
        <dbReference type="Proteomes" id="UP000591626"/>
    </source>
</evidence>
<dbReference type="Proteomes" id="UP000591626">
    <property type="component" value="Unassembled WGS sequence"/>
</dbReference>
<reference evidence="2 3" key="1">
    <citation type="submission" date="2020-03" db="EMBL/GenBank/DDBJ databases">
        <title>Draft genome sequences of bacterial isolates from the female urobiome.</title>
        <authorList>
            <person name="Miller-Ensminger T."/>
            <person name="Wolfe A.J."/>
            <person name="Putonti C."/>
        </authorList>
    </citation>
    <scope>NUCLEOTIDE SEQUENCE [LARGE SCALE GENOMIC DNA]</scope>
    <source>
        <strain evidence="2 3">UMB8490</strain>
    </source>
</reference>
<dbReference type="RefSeq" id="WP_167616895.1">
    <property type="nucleotide sequence ID" value="NZ_JAAUVV010000016.1"/>
</dbReference>